<organism evidence="7 8">
    <name type="scientific">Rotaria sordida</name>
    <dbReference type="NCBI Taxonomy" id="392033"/>
    <lineage>
        <taxon>Eukaryota</taxon>
        <taxon>Metazoa</taxon>
        <taxon>Spiralia</taxon>
        <taxon>Gnathifera</taxon>
        <taxon>Rotifera</taxon>
        <taxon>Eurotatoria</taxon>
        <taxon>Bdelloidea</taxon>
        <taxon>Philodinida</taxon>
        <taxon>Philodinidae</taxon>
        <taxon>Rotaria</taxon>
    </lineage>
</organism>
<feature type="region of interest" description="Disordered" evidence="2">
    <location>
        <begin position="48"/>
        <end position="97"/>
    </location>
</feature>
<proteinExistence type="inferred from homology"/>
<evidence type="ECO:0000313" key="7">
    <source>
        <dbReference type="EMBL" id="CAF4081656.1"/>
    </source>
</evidence>
<dbReference type="EMBL" id="CAJNOU010000142">
    <property type="protein sequence ID" value="CAF0885115.1"/>
    <property type="molecule type" value="Genomic_DNA"/>
</dbReference>
<feature type="compositionally biased region" description="Acidic residues" evidence="2">
    <location>
        <begin position="70"/>
        <end position="82"/>
    </location>
</feature>
<evidence type="ECO:0000259" key="3">
    <source>
        <dbReference type="Pfam" id="PF12923"/>
    </source>
</evidence>
<dbReference type="InterPro" id="IPR024326">
    <property type="entry name" value="RRP7_C"/>
</dbReference>
<dbReference type="OrthoDB" id="5390at2759"/>
<dbReference type="GO" id="GO:0006364">
    <property type="term" value="P:rRNA processing"/>
    <property type="evidence" value="ECO:0007669"/>
    <property type="project" value="TreeGrafter"/>
</dbReference>
<dbReference type="Gene3D" id="6.10.250.1770">
    <property type="match status" value="1"/>
</dbReference>
<protein>
    <recommendedName>
        <fullName evidence="3">Ribosomal RNA-processing protein 7 C-terminal domain-containing protein</fullName>
    </recommendedName>
</protein>
<dbReference type="Proteomes" id="UP000663874">
    <property type="component" value="Unassembled WGS sequence"/>
</dbReference>
<comment type="similarity">
    <text evidence="1">Belongs to the RRP7 family.</text>
</comment>
<dbReference type="AlphaFoldDB" id="A0A819UKP2"/>
<evidence type="ECO:0000313" key="4">
    <source>
        <dbReference type="EMBL" id="CAF0856727.1"/>
    </source>
</evidence>
<dbReference type="GO" id="GO:0034456">
    <property type="term" value="C:UTP-C complex"/>
    <property type="evidence" value="ECO:0007669"/>
    <property type="project" value="TreeGrafter"/>
</dbReference>
<evidence type="ECO:0000256" key="1">
    <source>
        <dbReference type="ARBA" id="ARBA00006110"/>
    </source>
</evidence>
<dbReference type="EMBL" id="CAJNOO010000206">
    <property type="protein sequence ID" value="CAF0856727.1"/>
    <property type="molecule type" value="Genomic_DNA"/>
</dbReference>
<dbReference type="Proteomes" id="UP000663882">
    <property type="component" value="Unassembled WGS sequence"/>
</dbReference>
<dbReference type="GO" id="GO:0000028">
    <property type="term" value="P:ribosomal small subunit assembly"/>
    <property type="evidence" value="ECO:0007669"/>
    <property type="project" value="TreeGrafter"/>
</dbReference>
<feature type="compositionally biased region" description="Polar residues" evidence="2">
    <location>
        <begin position="48"/>
        <end position="59"/>
    </location>
</feature>
<dbReference type="Proteomes" id="UP000663823">
    <property type="component" value="Unassembled WGS sequence"/>
</dbReference>
<dbReference type="PANTHER" id="PTHR13191:SF0">
    <property type="entry name" value="RIBOSOMAL RNA-PROCESSING PROTEIN 7 HOMOLOG A-RELATED"/>
    <property type="match status" value="1"/>
</dbReference>
<accession>A0A819UKP2</accession>
<sequence length="164" mass="19585">MKISKTKKKTEKIIPSNLNGISKWIKEYSDRFSIDIDKLKQTSHQFLASNNFKSNEKSQNNNNNNNLNDNDNDDDDDDDDDGGWTVVSRSLKKTRQRMIPSTDKTLNRLRAKHKRSNQKKELVNFYKFQMTDKKIDQLEQLKVKFELDKQRIIQMRQQRKFKPF</sequence>
<evidence type="ECO:0000256" key="2">
    <source>
        <dbReference type="SAM" id="MobiDB-lite"/>
    </source>
</evidence>
<dbReference type="PANTHER" id="PTHR13191">
    <property type="entry name" value="RIBOSOMAL RNA PROCESSING PROTEIN 7-RELATED"/>
    <property type="match status" value="1"/>
</dbReference>
<name>A0A819UKP2_9BILA</name>
<feature type="domain" description="Ribosomal RNA-processing protein 7 C-terminal" evidence="3">
    <location>
        <begin position="36"/>
        <end position="164"/>
    </location>
</feature>
<dbReference type="EMBL" id="CAJOAX010003140">
    <property type="protein sequence ID" value="CAF3838398.1"/>
    <property type="molecule type" value="Genomic_DNA"/>
</dbReference>
<reference evidence="7" key="1">
    <citation type="submission" date="2021-02" db="EMBL/GenBank/DDBJ databases">
        <authorList>
            <person name="Nowell W R."/>
        </authorList>
    </citation>
    <scope>NUCLEOTIDE SEQUENCE</scope>
</reference>
<comment type="caution">
    <text evidence="7">The sequence shown here is derived from an EMBL/GenBank/DDBJ whole genome shotgun (WGS) entry which is preliminary data.</text>
</comment>
<dbReference type="EMBL" id="CAJOBE010009287">
    <property type="protein sequence ID" value="CAF4081656.1"/>
    <property type="molecule type" value="Genomic_DNA"/>
</dbReference>
<dbReference type="GO" id="GO:0032545">
    <property type="term" value="C:CURI complex"/>
    <property type="evidence" value="ECO:0007669"/>
    <property type="project" value="TreeGrafter"/>
</dbReference>
<feature type="compositionally biased region" description="Low complexity" evidence="2">
    <location>
        <begin position="60"/>
        <end position="69"/>
    </location>
</feature>
<evidence type="ECO:0000313" key="6">
    <source>
        <dbReference type="EMBL" id="CAF3838398.1"/>
    </source>
</evidence>
<evidence type="ECO:0000313" key="8">
    <source>
        <dbReference type="Proteomes" id="UP000663874"/>
    </source>
</evidence>
<dbReference type="Pfam" id="PF12923">
    <property type="entry name" value="RRP7"/>
    <property type="match status" value="1"/>
</dbReference>
<dbReference type="Proteomes" id="UP000663889">
    <property type="component" value="Unassembled WGS sequence"/>
</dbReference>
<gene>
    <name evidence="7" type="ORF">FNK824_LOCUS30398</name>
    <name evidence="6" type="ORF">OTI717_LOCUS20428</name>
    <name evidence="4" type="ORF">RFH988_LOCUS6751</name>
    <name evidence="5" type="ORF">SEV965_LOCUS4824</name>
</gene>
<dbReference type="InterPro" id="IPR040446">
    <property type="entry name" value="RRP7"/>
</dbReference>
<evidence type="ECO:0000313" key="5">
    <source>
        <dbReference type="EMBL" id="CAF0885115.1"/>
    </source>
</evidence>